<comment type="similarity">
    <text evidence="2">Belongs to the pterin-4-alpha-carbinolamine dehydratase family.</text>
</comment>
<sequence>MASAPHFNFSPLLSLSRNPSRKPNIFLPFITSTRNSVKIRAMDKDYLGDFGARDPFPAEIESNFGDKVLGNVVGWRLVHEEGGLKLRGLWKVRDMKCGEELISRITNAVEHTGHLPTLHLEAPNLVKAELWTSSIGGLSLNDFIVAAKIDEIKISDLQPRQRVWA</sequence>
<evidence type="ECO:0000313" key="5">
    <source>
        <dbReference type="EMBL" id="KAK6135573.1"/>
    </source>
</evidence>
<name>A0ABR0VLV5_REHGL</name>
<reference evidence="5 6" key="1">
    <citation type="journal article" date="2021" name="Comput. Struct. Biotechnol. J.">
        <title>De novo genome assembly of the potent medicinal plant Rehmannia glutinosa using nanopore technology.</title>
        <authorList>
            <person name="Ma L."/>
            <person name="Dong C."/>
            <person name="Song C."/>
            <person name="Wang X."/>
            <person name="Zheng X."/>
            <person name="Niu Y."/>
            <person name="Chen S."/>
            <person name="Feng W."/>
        </authorList>
    </citation>
    <scope>NUCLEOTIDE SEQUENCE [LARGE SCALE GENOMIC DNA]</scope>
    <source>
        <strain evidence="5">DH-2019</strain>
    </source>
</reference>
<dbReference type="Gene3D" id="3.30.1360.20">
    <property type="entry name" value="Transcriptional coactivator/pterin dehydratase"/>
    <property type="match status" value="1"/>
</dbReference>
<accession>A0ABR0VLV5</accession>
<evidence type="ECO:0000256" key="2">
    <source>
        <dbReference type="ARBA" id="ARBA00006472"/>
    </source>
</evidence>
<dbReference type="EMBL" id="JABTTQ020001089">
    <property type="protein sequence ID" value="KAK6135573.1"/>
    <property type="molecule type" value="Genomic_DNA"/>
</dbReference>
<dbReference type="EC" id="4.2.1.96" evidence="3"/>
<evidence type="ECO:0000313" key="6">
    <source>
        <dbReference type="Proteomes" id="UP001318860"/>
    </source>
</evidence>
<evidence type="ECO:0000256" key="3">
    <source>
        <dbReference type="ARBA" id="ARBA00013252"/>
    </source>
</evidence>
<dbReference type="Pfam" id="PF01329">
    <property type="entry name" value="Pterin_4a"/>
    <property type="match status" value="1"/>
</dbReference>
<dbReference type="PANTHER" id="PTHR12599">
    <property type="entry name" value="PTERIN-4-ALPHA-CARBINOLAMINE DEHYDRATASE"/>
    <property type="match status" value="1"/>
</dbReference>
<keyword evidence="6" id="KW-1185">Reference proteome</keyword>
<dbReference type="SUPFAM" id="SSF55248">
    <property type="entry name" value="PCD-like"/>
    <property type="match status" value="1"/>
</dbReference>
<organism evidence="5 6">
    <name type="scientific">Rehmannia glutinosa</name>
    <name type="common">Chinese foxglove</name>
    <dbReference type="NCBI Taxonomy" id="99300"/>
    <lineage>
        <taxon>Eukaryota</taxon>
        <taxon>Viridiplantae</taxon>
        <taxon>Streptophyta</taxon>
        <taxon>Embryophyta</taxon>
        <taxon>Tracheophyta</taxon>
        <taxon>Spermatophyta</taxon>
        <taxon>Magnoliopsida</taxon>
        <taxon>eudicotyledons</taxon>
        <taxon>Gunneridae</taxon>
        <taxon>Pentapetalae</taxon>
        <taxon>asterids</taxon>
        <taxon>lamiids</taxon>
        <taxon>Lamiales</taxon>
        <taxon>Orobanchaceae</taxon>
        <taxon>Rehmannieae</taxon>
        <taxon>Rehmannia</taxon>
    </lineage>
</organism>
<evidence type="ECO:0000256" key="4">
    <source>
        <dbReference type="ARBA" id="ARBA00023239"/>
    </source>
</evidence>
<dbReference type="Proteomes" id="UP001318860">
    <property type="component" value="Unassembled WGS sequence"/>
</dbReference>
<comment type="caution">
    <text evidence="5">The sequence shown here is derived from an EMBL/GenBank/DDBJ whole genome shotgun (WGS) entry which is preliminary data.</text>
</comment>
<comment type="catalytic activity">
    <reaction evidence="1">
        <text>(4aS,6R)-4a-hydroxy-L-erythro-5,6,7,8-tetrahydrobiopterin = (6R)-L-erythro-6,7-dihydrobiopterin + H2O</text>
        <dbReference type="Rhea" id="RHEA:11920"/>
        <dbReference type="ChEBI" id="CHEBI:15377"/>
        <dbReference type="ChEBI" id="CHEBI:15642"/>
        <dbReference type="ChEBI" id="CHEBI:43120"/>
        <dbReference type="EC" id="4.2.1.96"/>
    </reaction>
</comment>
<dbReference type="PANTHER" id="PTHR12599:SF8">
    <property type="entry name" value="PTERIN-4-ALPHA-CARBINOLAMINE DEHYDRATASE, CHLOROPLASTIC-RELATED"/>
    <property type="match status" value="1"/>
</dbReference>
<protein>
    <recommendedName>
        <fullName evidence="3">4a-hydroxytetrahydrobiopterin dehydratase</fullName>
        <ecNumber evidence="3">4.2.1.96</ecNumber>
    </recommendedName>
</protein>
<proteinExistence type="inferred from homology"/>
<dbReference type="InterPro" id="IPR001533">
    <property type="entry name" value="Pterin_deHydtase"/>
</dbReference>
<dbReference type="InterPro" id="IPR036428">
    <property type="entry name" value="PCD_sf"/>
</dbReference>
<evidence type="ECO:0000256" key="1">
    <source>
        <dbReference type="ARBA" id="ARBA00001554"/>
    </source>
</evidence>
<keyword evidence="4" id="KW-0456">Lyase</keyword>
<gene>
    <name evidence="5" type="ORF">DH2020_030681</name>
</gene>